<dbReference type="Proteomes" id="UP000812031">
    <property type="component" value="Unassembled WGS sequence"/>
</dbReference>
<reference evidence="4 5" key="1">
    <citation type="submission" date="2021-07" db="EMBL/GenBank/DDBJ databases">
        <title>Flavobacterium sp. nov. isolated from sediment on the Taihu Lake.</title>
        <authorList>
            <person name="Qu J.-H."/>
        </authorList>
    </citation>
    <scope>NUCLEOTIDE SEQUENCE [LARGE SCALE GENOMIC DNA]</scope>
    <source>
        <strain evidence="4 5">NAS39</strain>
    </source>
</reference>
<proteinExistence type="predicted"/>
<feature type="domain" description="Secretion system C-terminal sorting" evidence="3">
    <location>
        <begin position="258"/>
        <end position="304"/>
    </location>
</feature>
<organism evidence="4 5">
    <name type="scientific">Flavobacterium taihuense</name>
    <dbReference type="NCBI Taxonomy" id="2857508"/>
    <lineage>
        <taxon>Bacteria</taxon>
        <taxon>Pseudomonadati</taxon>
        <taxon>Bacteroidota</taxon>
        <taxon>Flavobacteriia</taxon>
        <taxon>Flavobacteriales</taxon>
        <taxon>Flavobacteriaceae</taxon>
        <taxon>Flavobacterium</taxon>
    </lineage>
</organism>
<name>A0ABS6XW90_9FLAO</name>
<dbReference type="RefSeq" id="WP_219317428.1">
    <property type="nucleotide sequence ID" value="NZ_JAHWYN010000008.1"/>
</dbReference>
<protein>
    <submittedName>
        <fullName evidence="4">T9SS type A sorting domain-containing protein</fullName>
    </submittedName>
</protein>
<keyword evidence="5" id="KW-1185">Reference proteome</keyword>
<evidence type="ECO:0000259" key="3">
    <source>
        <dbReference type="Pfam" id="PF18962"/>
    </source>
</evidence>
<evidence type="ECO:0000256" key="1">
    <source>
        <dbReference type="ARBA" id="ARBA00022729"/>
    </source>
</evidence>
<dbReference type="Pfam" id="PF13385">
    <property type="entry name" value="Laminin_G_3"/>
    <property type="match status" value="1"/>
</dbReference>
<evidence type="ECO:0000313" key="4">
    <source>
        <dbReference type="EMBL" id="MBW4360944.1"/>
    </source>
</evidence>
<dbReference type="EMBL" id="JAHWYN010000008">
    <property type="protein sequence ID" value="MBW4360944.1"/>
    <property type="molecule type" value="Genomic_DNA"/>
</dbReference>
<dbReference type="InterPro" id="IPR026444">
    <property type="entry name" value="Secre_tail"/>
</dbReference>
<evidence type="ECO:0000313" key="5">
    <source>
        <dbReference type="Proteomes" id="UP000812031"/>
    </source>
</evidence>
<dbReference type="Pfam" id="PF18962">
    <property type="entry name" value="Por_Secre_tail"/>
    <property type="match status" value="1"/>
</dbReference>
<sequence length="307" mass="33700">MKKIILFAIFVLSFSITAQIPIQEFKFNGNLSNTQNNILFSGVVNYVNDRTGVANRAIRINNNAIEATIPNLPLSNTARTISIWVKYNDVAVDNYIWGYGLLYDAQFFGLLQQSTTTSKSDLNFAGWGVVNDVIVTTTIIPDTWYNYTVTYDGLSLKIYRNGALIKSSISPKKITSGIVFDIGKMSKWVSMNADLDDLKIYDVALSSDEVAAIYKDSPILAPNDVVGIAEKGAASKAKTAASNPKVVLDVPKETITFKTSEIYSTKGQKVYTGNKNDIDISTLPEGTYLLKVSNSQQNSSAKKLTLN</sequence>
<feature type="chain" id="PRO_5047330768" evidence="2">
    <location>
        <begin position="19"/>
        <end position="307"/>
    </location>
</feature>
<evidence type="ECO:0000256" key="2">
    <source>
        <dbReference type="SAM" id="SignalP"/>
    </source>
</evidence>
<gene>
    <name evidence="4" type="ORF">KZH69_10650</name>
</gene>
<accession>A0ABS6XW90</accession>
<comment type="caution">
    <text evidence="4">The sequence shown here is derived from an EMBL/GenBank/DDBJ whole genome shotgun (WGS) entry which is preliminary data.</text>
</comment>
<dbReference type="NCBIfam" id="TIGR04183">
    <property type="entry name" value="Por_Secre_tail"/>
    <property type="match status" value="1"/>
</dbReference>
<feature type="signal peptide" evidence="2">
    <location>
        <begin position="1"/>
        <end position="18"/>
    </location>
</feature>
<keyword evidence="1 2" id="KW-0732">Signal</keyword>